<keyword evidence="2" id="KW-1185">Reference proteome</keyword>
<proteinExistence type="predicted"/>
<dbReference type="PROSITE" id="PS51257">
    <property type="entry name" value="PROKAR_LIPOPROTEIN"/>
    <property type="match status" value="1"/>
</dbReference>
<dbReference type="OrthoDB" id="6183284at2"/>
<evidence type="ECO:0000313" key="2">
    <source>
        <dbReference type="Proteomes" id="UP000256334"/>
    </source>
</evidence>
<accession>A0A3D9DW71</accession>
<organism evidence="1 2">
    <name type="scientific">Kushneria indalinina DSM 14324</name>
    <dbReference type="NCBI Taxonomy" id="1122140"/>
    <lineage>
        <taxon>Bacteria</taxon>
        <taxon>Pseudomonadati</taxon>
        <taxon>Pseudomonadota</taxon>
        <taxon>Gammaproteobacteria</taxon>
        <taxon>Oceanospirillales</taxon>
        <taxon>Halomonadaceae</taxon>
        <taxon>Kushneria</taxon>
    </lineage>
</organism>
<sequence length="128" mass="14043">MKKASLYPFAIVIALAGCSGEAPDRSDDGLVFQSGSYTHPIDRDCVERIALDHDEASNPAVTVDLIDSAECSGALREFTETHVGDQMSLRFDDQDLVRDADVFGHLSDTVTTRVDSDEQGRAIVEYYQ</sequence>
<protein>
    <recommendedName>
        <fullName evidence="3">Lipoprotein</fullName>
    </recommendedName>
</protein>
<gene>
    <name evidence="1" type="ORF">C8D72_1867</name>
</gene>
<dbReference type="AlphaFoldDB" id="A0A3D9DW71"/>
<evidence type="ECO:0000313" key="1">
    <source>
        <dbReference type="EMBL" id="REC95033.1"/>
    </source>
</evidence>
<name>A0A3D9DW71_9GAMM</name>
<reference evidence="1 2" key="1">
    <citation type="submission" date="2018-07" db="EMBL/GenBank/DDBJ databases">
        <title>Genomic Encyclopedia of Type Strains, Phase IV (KMG-IV): sequencing the most valuable type-strain genomes for metagenomic binning, comparative biology and taxonomic classification.</title>
        <authorList>
            <person name="Goeker M."/>
        </authorList>
    </citation>
    <scope>NUCLEOTIDE SEQUENCE [LARGE SCALE GENOMIC DNA]</scope>
    <source>
        <strain evidence="1 2">DSM 14324</strain>
    </source>
</reference>
<comment type="caution">
    <text evidence="1">The sequence shown here is derived from an EMBL/GenBank/DDBJ whole genome shotgun (WGS) entry which is preliminary data.</text>
</comment>
<dbReference type="Proteomes" id="UP000256334">
    <property type="component" value="Unassembled WGS sequence"/>
</dbReference>
<dbReference type="EMBL" id="QRDJ01000007">
    <property type="protein sequence ID" value="REC95033.1"/>
    <property type="molecule type" value="Genomic_DNA"/>
</dbReference>
<dbReference type="RefSeq" id="WP_115854116.1">
    <property type="nucleotide sequence ID" value="NZ_QRDJ01000007.1"/>
</dbReference>
<evidence type="ECO:0008006" key="3">
    <source>
        <dbReference type="Google" id="ProtNLM"/>
    </source>
</evidence>